<dbReference type="CDD" id="cd12148">
    <property type="entry name" value="fungal_TF_MHR"/>
    <property type="match status" value="1"/>
</dbReference>
<dbReference type="EMBL" id="KL660597">
    <property type="protein sequence ID" value="KFA65486.1"/>
    <property type="molecule type" value="Genomic_DNA"/>
</dbReference>
<proteinExistence type="predicted"/>
<dbReference type="Proteomes" id="UP000028524">
    <property type="component" value="Unassembled WGS sequence"/>
</dbReference>
<name>A0A084QNF1_STAC4</name>
<keyword evidence="3" id="KW-0805">Transcription regulation</keyword>
<dbReference type="InterPro" id="IPR036864">
    <property type="entry name" value="Zn2-C6_fun-type_DNA-bd_sf"/>
</dbReference>
<dbReference type="GO" id="GO:0005634">
    <property type="term" value="C:nucleus"/>
    <property type="evidence" value="ECO:0007669"/>
    <property type="project" value="UniProtKB-SubCell"/>
</dbReference>
<evidence type="ECO:0000313" key="8">
    <source>
        <dbReference type="EMBL" id="KFA65486.1"/>
    </source>
</evidence>
<dbReference type="GO" id="GO:0006351">
    <property type="term" value="P:DNA-templated transcription"/>
    <property type="evidence" value="ECO:0007669"/>
    <property type="project" value="InterPro"/>
</dbReference>
<dbReference type="PANTHER" id="PTHR47338:SF7">
    <property type="entry name" value="ZN(II)2CYS6 TRANSCRIPTION FACTOR (EUROFUNG)"/>
    <property type="match status" value="1"/>
</dbReference>
<dbReference type="STRING" id="1283841.A0A084QNF1"/>
<feature type="non-terminal residue" evidence="8">
    <location>
        <position position="877"/>
    </location>
</feature>
<dbReference type="SMART" id="SM00066">
    <property type="entry name" value="GAL4"/>
    <property type="match status" value="2"/>
</dbReference>
<dbReference type="GO" id="GO:0000981">
    <property type="term" value="F:DNA-binding transcription factor activity, RNA polymerase II-specific"/>
    <property type="evidence" value="ECO:0007669"/>
    <property type="project" value="InterPro"/>
</dbReference>
<dbReference type="HOGENOM" id="CLU_008241_0_0_1"/>
<sequence length="877" mass="97389">LSRLSVSPYTPSSPSIDNKTTGNDSLESLNNAVPRVSREKGKLISASIGPVFWDAGPGRLFAAKQDYVLSHVYPPPPSFSDANYGWLKVKCDGRPNGCRNCERLQLDCVADDGSTATAAGVHTSPISLRKIRTYRSCTNCRLSKTKCNGDRPKCSRCVSKKADCVYDGGSAPRWTRSLDPTTPQTVSGSTEDTRSLSRDPNSSSPEEETADSLTPQDDMEGDIDMLLASKSEPLPDQANPNSSRPISLGASNPPDALAWLLAIDLPPPRNVRRLVEQYFINVHPIRCFAFVHKPSLMRQLDKGFTSDDEIMLLHIICAHGAKYYALSLSQFDQTPSPSFLRAVGNQWAKKAEHLMLNTFGKISLQRLMTAVLLHDFHFRMGEYNQALMLSGVAVRMAHALKINTEYSPDIMCTESPETTPSVVTRECRRRVMWACYVLDAWSSSGNDQLALLRENDIKIQLPCNERNFGLRIPCVTETLGVGHVLQFLSPAIVPRRPAANMGIMAYYIRIVTLWKKVVRYVNRSDSIAPPWLPESEFTALDSDLRLWRRELPDFVEYSADTIYARLDSNQLGALVVIHCTYHHNYLELYKISMPELFKIRKPFIFPPEHTEFLQSIQAECYHHAHKIASILAEASEHGARLLSDGLLPFFVYDSSRVILYYVARLLDPTRVDAQEKMRESIKAVQSNNRMLREIAPLFPIAESLSAALERWLGKIRRSLSQGAEDDGGLNEVDMSSIPLESPAPILVGSVLPHAGLARPSRAGTATGDRRESRGGISVCSADWSTTNPNANTTWDHTSAAHQLVGLSQDGPSQPGLQHERPVSLHPEPKPVASQPMCDGLDIEDLQNNLSWDMYGIMEISETVSNLGTEEPSWSGAF</sequence>
<dbReference type="GO" id="GO:0003677">
    <property type="term" value="F:DNA binding"/>
    <property type="evidence" value="ECO:0007669"/>
    <property type="project" value="InterPro"/>
</dbReference>
<evidence type="ECO:0000256" key="4">
    <source>
        <dbReference type="ARBA" id="ARBA00023163"/>
    </source>
</evidence>
<feature type="compositionally biased region" description="Basic and acidic residues" evidence="6">
    <location>
        <begin position="817"/>
        <end position="828"/>
    </location>
</feature>
<protein>
    <recommendedName>
        <fullName evidence="7">Zn(2)-C6 fungal-type domain-containing protein</fullName>
    </recommendedName>
</protein>
<dbReference type="InterPro" id="IPR050815">
    <property type="entry name" value="TF_fung"/>
</dbReference>
<dbReference type="PROSITE" id="PS50048">
    <property type="entry name" value="ZN2_CY6_FUNGAL_2"/>
    <property type="match status" value="1"/>
</dbReference>
<feature type="domain" description="Zn(2)-C6 fungal-type" evidence="7">
    <location>
        <begin position="136"/>
        <end position="166"/>
    </location>
</feature>
<reference evidence="8 9" key="1">
    <citation type="journal article" date="2014" name="BMC Genomics">
        <title>Comparative genome sequencing reveals chemotype-specific gene clusters in the toxigenic black mold Stachybotrys.</title>
        <authorList>
            <person name="Semeiks J."/>
            <person name="Borek D."/>
            <person name="Otwinowski Z."/>
            <person name="Grishin N.V."/>
        </authorList>
    </citation>
    <scope>NUCLEOTIDE SEQUENCE [LARGE SCALE GENOMIC DNA]</scope>
    <source>
        <strain evidence="8 9">IBT 40285</strain>
    </source>
</reference>
<evidence type="ECO:0000259" key="7">
    <source>
        <dbReference type="PROSITE" id="PS50048"/>
    </source>
</evidence>
<dbReference type="Gene3D" id="4.10.240.10">
    <property type="entry name" value="Zn(2)-C6 fungal-type DNA-binding domain"/>
    <property type="match status" value="1"/>
</dbReference>
<dbReference type="SUPFAM" id="SSF57701">
    <property type="entry name" value="Zn2/Cys6 DNA-binding domain"/>
    <property type="match status" value="1"/>
</dbReference>
<dbReference type="PANTHER" id="PTHR47338">
    <property type="entry name" value="ZN(II)2CYS6 TRANSCRIPTION FACTOR (EUROFUNG)-RELATED"/>
    <property type="match status" value="1"/>
</dbReference>
<feature type="compositionally biased region" description="Polar residues" evidence="6">
    <location>
        <begin position="782"/>
        <end position="792"/>
    </location>
</feature>
<comment type="subcellular location">
    <subcellularLocation>
        <location evidence="1">Nucleus</location>
    </subcellularLocation>
</comment>
<dbReference type="SMART" id="SM00906">
    <property type="entry name" value="Fungal_trans"/>
    <property type="match status" value="1"/>
</dbReference>
<feature type="region of interest" description="Disordered" evidence="6">
    <location>
        <begin position="756"/>
        <end position="792"/>
    </location>
</feature>
<keyword evidence="9" id="KW-1185">Reference proteome</keyword>
<feature type="compositionally biased region" description="Polar residues" evidence="6">
    <location>
        <begin position="178"/>
        <end position="190"/>
    </location>
</feature>
<dbReference type="Pfam" id="PF04082">
    <property type="entry name" value="Fungal_trans"/>
    <property type="match status" value="1"/>
</dbReference>
<evidence type="ECO:0000313" key="9">
    <source>
        <dbReference type="Proteomes" id="UP000028524"/>
    </source>
</evidence>
<evidence type="ECO:0000256" key="3">
    <source>
        <dbReference type="ARBA" id="ARBA00023015"/>
    </source>
</evidence>
<keyword evidence="4" id="KW-0804">Transcription</keyword>
<dbReference type="OMA" id="ICAHGAK"/>
<keyword evidence="2" id="KW-0479">Metal-binding</keyword>
<evidence type="ECO:0000256" key="2">
    <source>
        <dbReference type="ARBA" id="ARBA00022723"/>
    </source>
</evidence>
<dbReference type="InParanoid" id="A0A084QNF1"/>
<organism evidence="8 9">
    <name type="scientific">Stachybotrys chlorohalonatus (strain IBT 40285)</name>
    <dbReference type="NCBI Taxonomy" id="1283841"/>
    <lineage>
        <taxon>Eukaryota</taxon>
        <taxon>Fungi</taxon>
        <taxon>Dikarya</taxon>
        <taxon>Ascomycota</taxon>
        <taxon>Pezizomycotina</taxon>
        <taxon>Sordariomycetes</taxon>
        <taxon>Hypocreomycetidae</taxon>
        <taxon>Hypocreales</taxon>
        <taxon>Stachybotryaceae</taxon>
        <taxon>Stachybotrys</taxon>
    </lineage>
</organism>
<keyword evidence="5" id="KW-0539">Nucleus</keyword>
<dbReference type="InterPro" id="IPR001138">
    <property type="entry name" value="Zn2Cys6_DnaBD"/>
</dbReference>
<dbReference type="GO" id="GO:0008270">
    <property type="term" value="F:zinc ion binding"/>
    <property type="evidence" value="ECO:0007669"/>
    <property type="project" value="InterPro"/>
</dbReference>
<dbReference type="InterPro" id="IPR007219">
    <property type="entry name" value="XnlR_reg_dom"/>
</dbReference>
<accession>A0A084QNF1</accession>
<feature type="region of interest" description="Disordered" evidence="6">
    <location>
        <begin position="172"/>
        <end position="219"/>
    </location>
</feature>
<evidence type="ECO:0000256" key="6">
    <source>
        <dbReference type="SAM" id="MobiDB-lite"/>
    </source>
</evidence>
<dbReference type="PROSITE" id="PS00463">
    <property type="entry name" value="ZN2_CY6_FUNGAL_1"/>
    <property type="match status" value="1"/>
</dbReference>
<dbReference type="AlphaFoldDB" id="A0A084QNF1"/>
<feature type="region of interest" description="Disordered" evidence="6">
    <location>
        <begin position="807"/>
        <end position="829"/>
    </location>
</feature>
<feature type="non-terminal residue" evidence="8">
    <location>
        <position position="1"/>
    </location>
</feature>
<dbReference type="CDD" id="cd00067">
    <property type="entry name" value="GAL4"/>
    <property type="match status" value="2"/>
</dbReference>
<dbReference type="Pfam" id="PF00172">
    <property type="entry name" value="Zn_clus"/>
    <property type="match status" value="2"/>
</dbReference>
<evidence type="ECO:0000256" key="1">
    <source>
        <dbReference type="ARBA" id="ARBA00004123"/>
    </source>
</evidence>
<evidence type="ECO:0000256" key="5">
    <source>
        <dbReference type="ARBA" id="ARBA00023242"/>
    </source>
</evidence>
<dbReference type="OrthoDB" id="2563500at2759"/>
<gene>
    <name evidence="8" type="ORF">S40285_00510</name>
</gene>
<feature type="region of interest" description="Disordered" evidence="6">
    <location>
        <begin position="1"/>
        <end position="29"/>
    </location>
</feature>